<protein>
    <submittedName>
        <fullName evidence="8">Metallophosphoesterase</fullName>
    </submittedName>
</protein>
<feature type="domain" description="Calcineurin-like phosphoesterase" evidence="7">
    <location>
        <begin position="2"/>
        <end position="206"/>
    </location>
</feature>
<dbReference type="PANTHER" id="PTHR34990:SF1">
    <property type="entry name" value="UDP-2,3-DIACYLGLUCOSAMINE HYDROLASE"/>
    <property type="match status" value="1"/>
</dbReference>
<dbReference type="HOGENOM" id="CLU_074586_1_0_10"/>
<evidence type="ECO:0000256" key="6">
    <source>
        <dbReference type="ARBA" id="ARBA00023211"/>
    </source>
</evidence>
<organism evidence="8 9">
    <name type="scientific">Paludibacter propionicigenes (strain DSM 17365 / JCM 13257 / WB4)</name>
    <dbReference type="NCBI Taxonomy" id="694427"/>
    <lineage>
        <taxon>Bacteria</taxon>
        <taxon>Pseudomonadati</taxon>
        <taxon>Bacteroidota</taxon>
        <taxon>Bacteroidia</taxon>
        <taxon>Bacteroidales</taxon>
        <taxon>Paludibacteraceae</taxon>
        <taxon>Paludibacter</taxon>
    </lineage>
</organism>
<evidence type="ECO:0000256" key="4">
    <source>
        <dbReference type="ARBA" id="ARBA00022801"/>
    </source>
</evidence>
<keyword evidence="9" id="KW-1185">Reference proteome</keyword>
<keyword evidence="4" id="KW-0378">Hydrolase</keyword>
<dbReference type="AlphaFoldDB" id="E4T3X4"/>
<reference key="1">
    <citation type="submission" date="2010-11" db="EMBL/GenBank/DDBJ databases">
        <title>The complete genome of Paludibacter propionicigenes DSM 17365.</title>
        <authorList>
            <consortium name="US DOE Joint Genome Institute (JGI-PGF)"/>
            <person name="Lucas S."/>
            <person name="Copeland A."/>
            <person name="Lapidus A."/>
            <person name="Bruce D."/>
            <person name="Goodwin L."/>
            <person name="Pitluck S."/>
            <person name="Kyrpides N."/>
            <person name="Mavromatis K."/>
            <person name="Ivanova N."/>
            <person name="Munk A.C."/>
            <person name="Brettin T."/>
            <person name="Detter J.C."/>
            <person name="Han C."/>
            <person name="Tapia R."/>
            <person name="Land M."/>
            <person name="Hauser L."/>
            <person name="Markowitz V."/>
            <person name="Cheng J.-F."/>
            <person name="Hugenholtz P."/>
            <person name="Woyke T."/>
            <person name="Wu D."/>
            <person name="Gronow S."/>
            <person name="Wellnitz S."/>
            <person name="Brambilla E."/>
            <person name="Klenk H.-P."/>
            <person name="Eisen J.A."/>
        </authorList>
    </citation>
    <scope>NUCLEOTIDE SEQUENCE</scope>
    <source>
        <strain>WB4</strain>
    </source>
</reference>
<dbReference type="Proteomes" id="UP000008718">
    <property type="component" value="Chromosome"/>
</dbReference>
<dbReference type="GO" id="GO:0008758">
    <property type="term" value="F:UDP-2,3-diacylglucosamine hydrolase activity"/>
    <property type="evidence" value="ECO:0007669"/>
    <property type="project" value="TreeGrafter"/>
</dbReference>
<evidence type="ECO:0000256" key="1">
    <source>
        <dbReference type="ARBA" id="ARBA00022475"/>
    </source>
</evidence>
<sequence>MIYFLSDAHLGSLLVKDKRAHEKKLVDWLDHVKADATVIYLLGDIFDFWFEYKTVVPKGFVRVLGKLAELTDAGIEIHFFIGNHDIWTFGYLEKEVGLIVHKKPYTVKLGNKNFYLAHGDGISANDHGFKFIRKIFHSDTAQKLFRLVPAQLGQNFGYNWSKNNRLKHQEYDSKYLGEDKEPLVLFAKKHIQEYGVDFMIFGHRHIALDLQLKENKRVVILGDFVKQFSYGVFDGGNFSLEYFGSEQ</sequence>
<dbReference type="PANTHER" id="PTHR34990">
    <property type="entry name" value="UDP-2,3-DIACYLGLUCOSAMINE HYDROLASE-RELATED"/>
    <property type="match status" value="1"/>
</dbReference>
<keyword evidence="5" id="KW-0472">Membrane</keyword>
<dbReference type="STRING" id="694427.Palpr_1271"/>
<keyword evidence="1" id="KW-1003">Cell membrane</keyword>
<dbReference type="InterPro" id="IPR043461">
    <property type="entry name" value="LpxH-like"/>
</dbReference>
<evidence type="ECO:0000256" key="5">
    <source>
        <dbReference type="ARBA" id="ARBA00023136"/>
    </source>
</evidence>
<gene>
    <name evidence="8" type="ordered locus">Palpr_1271</name>
</gene>
<dbReference type="EMBL" id="CP002345">
    <property type="protein sequence ID" value="ADQ79418.1"/>
    <property type="molecule type" value="Genomic_DNA"/>
</dbReference>
<dbReference type="KEGG" id="ppn:Palpr_1271"/>
<keyword evidence="2" id="KW-0997">Cell inner membrane</keyword>
<dbReference type="GO" id="GO:0009245">
    <property type="term" value="P:lipid A biosynthetic process"/>
    <property type="evidence" value="ECO:0007669"/>
    <property type="project" value="TreeGrafter"/>
</dbReference>
<accession>E4T3X4</accession>
<keyword evidence="6" id="KW-0464">Manganese</keyword>
<dbReference type="CDD" id="cd07398">
    <property type="entry name" value="MPP_YbbF-LpxH"/>
    <property type="match status" value="1"/>
</dbReference>
<evidence type="ECO:0000313" key="8">
    <source>
        <dbReference type="EMBL" id="ADQ79418.1"/>
    </source>
</evidence>
<dbReference type="OrthoDB" id="9802481at2"/>
<dbReference type="RefSeq" id="WP_013444787.1">
    <property type="nucleotide sequence ID" value="NC_014734.1"/>
</dbReference>
<proteinExistence type="predicted"/>
<dbReference type="GO" id="GO:0016020">
    <property type="term" value="C:membrane"/>
    <property type="evidence" value="ECO:0007669"/>
    <property type="project" value="GOC"/>
</dbReference>
<dbReference type="SUPFAM" id="SSF56300">
    <property type="entry name" value="Metallo-dependent phosphatases"/>
    <property type="match status" value="1"/>
</dbReference>
<keyword evidence="3" id="KW-0479">Metal-binding</keyword>
<dbReference type="Gene3D" id="3.60.21.10">
    <property type="match status" value="1"/>
</dbReference>
<dbReference type="eggNOG" id="COG2908">
    <property type="taxonomic scope" value="Bacteria"/>
</dbReference>
<dbReference type="Pfam" id="PF00149">
    <property type="entry name" value="Metallophos"/>
    <property type="match status" value="1"/>
</dbReference>
<reference evidence="8 9" key="2">
    <citation type="journal article" date="2011" name="Stand. Genomic Sci.">
        <title>Complete genome sequence of Paludibacter propionicigenes type strain (WB4).</title>
        <authorList>
            <person name="Gronow S."/>
            <person name="Munk C."/>
            <person name="Lapidus A."/>
            <person name="Nolan M."/>
            <person name="Lucas S."/>
            <person name="Hammon N."/>
            <person name="Deshpande S."/>
            <person name="Cheng J.F."/>
            <person name="Tapia R."/>
            <person name="Han C."/>
            <person name="Goodwin L."/>
            <person name="Pitluck S."/>
            <person name="Liolios K."/>
            <person name="Ivanova N."/>
            <person name="Mavromatis K."/>
            <person name="Mikhailova N."/>
            <person name="Pati A."/>
            <person name="Chen A."/>
            <person name="Palaniappan K."/>
            <person name="Land M."/>
            <person name="Hauser L."/>
            <person name="Chang Y.J."/>
            <person name="Jeffries C.D."/>
            <person name="Brambilla E."/>
            <person name="Rohde M."/>
            <person name="Goker M."/>
            <person name="Detter J.C."/>
            <person name="Woyke T."/>
            <person name="Bristow J."/>
            <person name="Eisen J.A."/>
            <person name="Markowitz V."/>
            <person name="Hugenholtz P."/>
            <person name="Kyrpides N.C."/>
            <person name="Klenk H.P."/>
        </authorList>
    </citation>
    <scope>NUCLEOTIDE SEQUENCE [LARGE SCALE GENOMIC DNA]</scope>
    <source>
        <strain evidence="9">DSM 17365 / JCM 13257 / WB4</strain>
    </source>
</reference>
<evidence type="ECO:0000256" key="3">
    <source>
        <dbReference type="ARBA" id="ARBA00022723"/>
    </source>
</evidence>
<evidence type="ECO:0000313" key="9">
    <source>
        <dbReference type="Proteomes" id="UP000008718"/>
    </source>
</evidence>
<evidence type="ECO:0000259" key="7">
    <source>
        <dbReference type="Pfam" id="PF00149"/>
    </source>
</evidence>
<dbReference type="InterPro" id="IPR029052">
    <property type="entry name" value="Metallo-depent_PP-like"/>
</dbReference>
<dbReference type="InterPro" id="IPR004843">
    <property type="entry name" value="Calcineurin-like_PHP"/>
</dbReference>
<dbReference type="GO" id="GO:0046872">
    <property type="term" value="F:metal ion binding"/>
    <property type="evidence" value="ECO:0007669"/>
    <property type="project" value="UniProtKB-KW"/>
</dbReference>
<name>E4T3X4_PALPW</name>
<evidence type="ECO:0000256" key="2">
    <source>
        <dbReference type="ARBA" id="ARBA00022519"/>
    </source>
</evidence>